<dbReference type="KEGG" id="bpb:bpr_I2756"/>
<dbReference type="Gene3D" id="3.40.91.30">
    <property type="match status" value="1"/>
</dbReference>
<dbReference type="HOGENOM" id="CLU_090271_0_0_9"/>
<dbReference type="EMBL" id="CP001810">
    <property type="protein sequence ID" value="ADL35488.1"/>
    <property type="molecule type" value="Genomic_DNA"/>
</dbReference>
<dbReference type="Proteomes" id="UP000001299">
    <property type="component" value="Chromosome 1"/>
</dbReference>
<reference evidence="1 2" key="1">
    <citation type="journal article" date="2010" name="PLoS ONE">
        <title>The glycobiome of the rumen bacterium Butyrivibrio proteoclasticus B316(T) highlights adaptation to a polysaccharide-rich environment.</title>
        <authorList>
            <person name="Kelly W.J."/>
            <person name="Leahy S.C."/>
            <person name="Altermann E."/>
            <person name="Yeoman C.J."/>
            <person name="Dunne J.C."/>
            <person name="Kong Z."/>
            <person name="Pacheco D.M."/>
            <person name="Li D."/>
            <person name="Noel S.J."/>
            <person name="Moon C.D."/>
            <person name="Cookson A.L."/>
            <person name="Attwood G.T."/>
        </authorList>
    </citation>
    <scope>NUCLEOTIDE SEQUENCE [LARGE SCALE GENOMIC DNA]</scope>
    <source>
        <strain evidence="2">ATCC 51982 / DSM 14932 / B316</strain>
    </source>
</reference>
<dbReference type="AlphaFoldDB" id="E0RZS2"/>
<proteinExistence type="predicted"/>
<sequence length="266" mass="31691">MNELLKALNTRLEMLKRAMKLAEKAEKTFPDGHLRVSRNKRQTRYYKMTDSADKVGEYLPMKESDKIKTLAQKDYNKHFLKTAKAEMEMLDKFLQKYKISAENTYNNLIPERKNLVTPYILTDDLIVKEWQSKTFKPNPYKPEHKIHDTKRGEKVRSKSEAFIADTLYEFGIPYRYEYPVKMFNGEIKYPDFTILKVKTREIIYFEHFGKMGDEGYRIDTMEKMDLYRASGIYPGKNLIFTYETENNPLDIKGMRKMLHELFCECE</sequence>
<dbReference type="eggNOG" id="COG0507">
    <property type="taxonomic scope" value="Bacteria"/>
</dbReference>
<organism evidence="1 2">
    <name type="scientific">Butyrivibrio proteoclasticus (strain ATCC 51982 / DSM 14932 / B316)</name>
    <name type="common">Clostridium proteoclasticum</name>
    <dbReference type="NCBI Taxonomy" id="515622"/>
    <lineage>
        <taxon>Bacteria</taxon>
        <taxon>Bacillati</taxon>
        <taxon>Bacillota</taxon>
        <taxon>Clostridia</taxon>
        <taxon>Lachnospirales</taxon>
        <taxon>Lachnospiraceae</taxon>
        <taxon>Butyrivibrio</taxon>
    </lineage>
</organism>
<keyword evidence="2" id="KW-1185">Reference proteome</keyword>
<protein>
    <submittedName>
        <fullName evidence="1">Uncharacterized protein</fullName>
    </submittedName>
</protein>
<accession>E0RZS2</accession>
<dbReference type="STRING" id="515622.bpr_I2756"/>
<evidence type="ECO:0000313" key="2">
    <source>
        <dbReference type="Proteomes" id="UP000001299"/>
    </source>
</evidence>
<evidence type="ECO:0000313" key="1">
    <source>
        <dbReference type="EMBL" id="ADL35488.1"/>
    </source>
</evidence>
<gene>
    <name evidence="1" type="ordered locus">bpr_I2756</name>
</gene>
<name>E0RZS2_BUTPB</name>